<dbReference type="STRING" id="1838280.A6M21_13490"/>
<proteinExistence type="predicted"/>
<dbReference type="AlphaFoldDB" id="A0A1B7LCF2"/>
<name>A0A1B7LCF2_9FIRM</name>
<dbReference type="EMBL" id="LYVF01000178">
    <property type="protein sequence ID" value="OAT80376.1"/>
    <property type="molecule type" value="Genomic_DNA"/>
</dbReference>
<evidence type="ECO:0000313" key="1">
    <source>
        <dbReference type="EMBL" id="OAT80376.1"/>
    </source>
</evidence>
<organism evidence="1 2">
    <name type="scientific">Desulfotomaculum copahuensis</name>
    <dbReference type="NCBI Taxonomy" id="1838280"/>
    <lineage>
        <taxon>Bacteria</taxon>
        <taxon>Bacillati</taxon>
        <taxon>Bacillota</taxon>
        <taxon>Clostridia</taxon>
        <taxon>Eubacteriales</taxon>
        <taxon>Desulfotomaculaceae</taxon>
        <taxon>Desulfotomaculum</taxon>
    </lineage>
</organism>
<accession>A0A1B7LCF2</accession>
<keyword evidence="2" id="KW-1185">Reference proteome</keyword>
<evidence type="ECO:0000313" key="2">
    <source>
        <dbReference type="Proteomes" id="UP000078532"/>
    </source>
</evidence>
<comment type="caution">
    <text evidence="1">The sequence shown here is derived from an EMBL/GenBank/DDBJ whole genome shotgun (WGS) entry which is preliminary data.</text>
</comment>
<dbReference type="OrthoDB" id="1683192at2"/>
<dbReference type="RefSeq" id="WP_066669807.1">
    <property type="nucleotide sequence ID" value="NZ_LYVF01000178.1"/>
</dbReference>
<gene>
    <name evidence="1" type="ORF">A6M21_13490</name>
</gene>
<reference evidence="1 2" key="1">
    <citation type="submission" date="2016-04" db="EMBL/GenBank/DDBJ databases">
        <authorList>
            <person name="Evans L.H."/>
            <person name="Alamgir A."/>
            <person name="Owens N."/>
            <person name="Weber N.D."/>
            <person name="Virtaneva K."/>
            <person name="Barbian K."/>
            <person name="Babar A."/>
            <person name="Rosenke K."/>
        </authorList>
    </citation>
    <scope>NUCLEOTIDE SEQUENCE [LARGE SCALE GENOMIC DNA]</scope>
    <source>
        <strain evidence="1 2">LMa1</strain>
    </source>
</reference>
<sequence>MKIFLNESAVCDEDKPAAMSHLGTIMREIEQNNLVVRLFKIDGVDCEFTREGSVDACRDADLVELKICSLPELLREALDDAKEYLPRLSRGLRRAAEFFVTGLEGEGVNIFLQSLDGLGWFEQLNESLVSGIHAFLPEGFTDRLSGHRSSMADLLAAWENQDYLLVGDILDYELAPFLEYFTEQLPLLKELMSSEKNVIGDKS</sequence>
<protein>
    <submittedName>
        <fullName evidence="1">Uncharacterized protein</fullName>
    </submittedName>
</protein>
<dbReference type="Proteomes" id="UP000078532">
    <property type="component" value="Unassembled WGS sequence"/>
</dbReference>